<keyword evidence="1" id="KW-0808">Transferase</keyword>
<evidence type="ECO:0000313" key="1">
    <source>
        <dbReference type="EMBL" id="GAL01017.1"/>
    </source>
</evidence>
<dbReference type="AlphaFoldDB" id="A0A090R032"/>
<evidence type="ECO:0000313" key="2">
    <source>
        <dbReference type="Proteomes" id="UP000029226"/>
    </source>
</evidence>
<comment type="caution">
    <text evidence="1">The sequence shown here is derived from an EMBL/GenBank/DDBJ whole genome shotgun (WGS) entry which is preliminary data.</text>
</comment>
<dbReference type="NCBIfam" id="NF007144">
    <property type="entry name" value="PRK09585.2-3"/>
    <property type="match status" value="1"/>
</dbReference>
<dbReference type="InterPro" id="IPR043129">
    <property type="entry name" value="ATPase_NBD"/>
</dbReference>
<dbReference type="GO" id="GO:0016301">
    <property type="term" value="F:kinase activity"/>
    <property type="evidence" value="ECO:0007669"/>
    <property type="project" value="UniProtKB-KW"/>
</dbReference>
<protein>
    <submittedName>
        <fullName evidence="1">Anhydro-N-acetylmuramic acid kinase</fullName>
    </submittedName>
</protein>
<dbReference type="EMBL" id="BBMM01000008">
    <property type="protein sequence ID" value="GAL01017.1"/>
    <property type="molecule type" value="Genomic_DNA"/>
</dbReference>
<organism evidence="1 2">
    <name type="scientific">Nonlabens ulvanivorans</name>
    <name type="common">Persicivirga ulvanivorans</name>
    <dbReference type="NCBI Taxonomy" id="906888"/>
    <lineage>
        <taxon>Bacteria</taxon>
        <taxon>Pseudomonadati</taxon>
        <taxon>Bacteroidota</taxon>
        <taxon>Flavobacteriia</taxon>
        <taxon>Flavobacteriales</taxon>
        <taxon>Flavobacteriaceae</taxon>
        <taxon>Nonlabens</taxon>
    </lineage>
</organism>
<dbReference type="GO" id="GO:0016773">
    <property type="term" value="F:phosphotransferase activity, alcohol group as acceptor"/>
    <property type="evidence" value="ECO:0007669"/>
    <property type="project" value="InterPro"/>
</dbReference>
<dbReference type="PANTHER" id="PTHR30605">
    <property type="entry name" value="ANHYDRO-N-ACETYLMURAMIC ACID KINASE"/>
    <property type="match status" value="1"/>
</dbReference>
<dbReference type="Pfam" id="PF03702">
    <property type="entry name" value="AnmK"/>
    <property type="match status" value="1"/>
</dbReference>
<dbReference type="GO" id="GO:0006040">
    <property type="term" value="P:amino sugar metabolic process"/>
    <property type="evidence" value="ECO:0007669"/>
    <property type="project" value="InterPro"/>
</dbReference>
<dbReference type="SUPFAM" id="SSF53067">
    <property type="entry name" value="Actin-like ATPase domain"/>
    <property type="match status" value="1"/>
</dbReference>
<proteinExistence type="predicted"/>
<dbReference type="PANTHER" id="PTHR30605:SF0">
    <property type="entry name" value="ANHYDRO-N-ACETYLMURAMIC ACID KINASE"/>
    <property type="match status" value="1"/>
</dbReference>
<keyword evidence="1" id="KW-0418">Kinase</keyword>
<dbReference type="GO" id="GO:0009254">
    <property type="term" value="P:peptidoglycan turnover"/>
    <property type="evidence" value="ECO:0007669"/>
    <property type="project" value="InterPro"/>
</dbReference>
<dbReference type="Proteomes" id="UP000029226">
    <property type="component" value="Unassembled WGS sequence"/>
</dbReference>
<accession>A0A090R032</accession>
<gene>
    <name evidence="1" type="ORF">JCM19314_2217</name>
</gene>
<dbReference type="InterPro" id="IPR005338">
    <property type="entry name" value="Anhydro_N_Ac-Mur_kinase"/>
</dbReference>
<dbReference type="Gene3D" id="3.30.420.40">
    <property type="match status" value="2"/>
</dbReference>
<name>A0A090R032_NONUL</name>
<dbReference type="GO" id="GO:0005524">
    <property type="term" value="F:ATP binding"/>
    <property type="evidence" value="ECO:0007669"/>
    <property type="project" value="InterPro"/>
</dbReference>
<sequence length="352" mass="39157">MNHQCYNVIGVMSGTSLDAIDLVYVKLVRNDSWNFHVLKVKSIEYNHVWQTKLASAISLPNIHLKDLNNEYTLYLSQCINDFIYENQITELLAICSHGHTIHHQPGGDGYTFQIGNLPILADLLSQRVVCDFRSQDVDMGGQGAPLVPIGDHFLFNKYDYCLNLGGFANISYSLNDIRKAFDIVPVNVVLNYFANRLGSDYDDSGAFAKAGKINSEVLAQLNSLPYYKVDGPKSLGVEWIDNHVWDIIKSIDNPLDALATYTEHVAMQISSVLLPESTVLVTGGGAYNSFLIHRISSYSKAEIIIPNKELIEYKEALIFAFLGVLKLRNENNCLASVTGASMDHSSGKIYLP</sequence>
<reference evidence="1 2" key="1">
    <citation type="journal article" date="2014" name="Genome Announc.">
        <title>Draft Genome Sequences of Marine Flavobacterium Nonlabens Strains NR17, NR24, NR27, NR32, NR33, and Ara13.</title>
        <authorList>
            <person name="Nakanishi M."/>
            <person name="Meirelles P."/>
            <person name="Suzuki R."/>
            <person name="Takatani N."/>
            <person name="Mino S."/>
            <person name="Suda W."/>
            <person name="Oshima K."/>
            <person name="Hattori M."/>
            <person name="Ohkuma M."/>
            <person name="Hosokawa M."/>
            <person name="Miyashita K."/>
            <person name="Thompson F.L."/>
            <person name="Niwa A."/>
            <person name="Sawabe T."/>
            <person name="Sawabe T."/>
        </authorList>
    </citation>
    <scope>NUCLEOTIDE SEQUENCE [LARGE SCALE GENOMIC DNA]</scope>
    <source>
        <strain evidence="2">JCM19314</strain>
    </source>
</reference>